<evidence type="ECO:0000313" key="2">
    <source>
        <dbReference type="Proteomes" id="UP001221413"/>
    </source>
</evidence>
<gene>
    <name evidence="1" type="ORF">Dda_9236</name>
</gene>
<sequence length="67" mass="7799">MPTQLFNRVLAWMYAGNGVRITDGHWMLSCLLEAATFLEISTLQSQIKELKASPDWRDHRLKEFYIG</sequence>
<evidence type="ECO:0008006" key="3">
    <source>
        <dbReference type="Google" id="ProtNLM"/>
    </source>
</evidence>
<dbReference type="Proteomes" id="UP001221413">
    <property type="component" value="Unassembled WGS sequence"/>
</dbReference>
<proteinExistence type="predicted"/>
<name>A0AAD6IR05_DREDA</name>
<comment type="caution">
    <text evidence="1">The sequence shown here is derived from an EMBL/GenBank/DDBJ whole genome shotgun (WGS) entry which is preliminary data.</text>
</comment>
<evidence type="ECO:0000313" key="1">
    <source>
        <dbReference type="EMBL" id="KAJ6255945.1"/>
    </source>
</evidence>
<keyword evidence="2" id="KW-1185">Reference proteome</keyword>
<accession>A0AAD6IR05</accession>
<dbReference type="AlphaFoldDB" id="A0AAD6IR05"/>
<organism evidence="1 2">
    <name type="scientific">Drechslerella dactyloides</name>
    <name type="common">Nematode-trapping fungus</name>
    <name type="synonym">Arthrobotrys dactyloides</name>
    <dbReference type="NCBI Taxonomy" id="74499"/>
    <lineage>
        <taxon>Eukaryota</taxon>
        <taxon>Fungi</taxon>
        <taxon>Dikarya</taxon>
        <taxon>Ascomycota</taxon>
        <taxon>Pezizomycotina</taxon>
        <taxon>Orbiliomycetes</taxon>
        <taxon>Orbiliales</taxon>
        <taxon>Orbiliaceae</taxon>
        <taxon>Drechslerella</taxon>
    </lineage>
</organism>
<dbReference type="EMBL" id="JAQGDS010000016">
    <property type="protein sequence ID" value="KAJ6255945.1"/>
    <property type="molecule type" value="Genomic_DNA"/>
</dbReference>
<reference evidence="1" key="1">
    <citation type="submission" date="2023-01" db="EMBL/GenBank/DDBJ databases">
        <title>The chitinases involved in constricting ring structure development in the nematode-trapping fungus Drechslerella dactyloides.</title>
        <authorList>
            <person name="Wang R."/>
            <person name="Zhang L."/>
            <person name="Tang P."/>
            <person name="Li S."/>
            <person name="Liang L."/>
        </authorList>
    </citation>
    <scope>NUCLEOTIDE SEQUENCE</scope>
    <source>
        <strain evidence="1">YMF1.00031</strain>
    </source>
</reference>
<protein>
    <recommendedName>
        <fullName evidence="3">BTB domain-containing protein</fullName>
    </recommendedName>
</protein>